<feature type="region of interest" description="Disordered" evidence="1">
    <location>
        <begin position="73"/>
        <end position="133"/>
    </location>
</feature>
<accession>A0ABN2LK04</accession>
<evidence type="ECO:0008006" key="4">
    <source>
        <dbReference type="Google" id="ProtNLM"/>
    </source>
</evidence>
<keyword evidence="3" id="KW-1185">Reference proteome</keyword>
<comment type="caution">
    <text evidence="2">The sequence shown here is derived from an EMBL/GenBank/DDBJ whole genome shotgun (WGS) entry which is preliminary data.</text>
</comment>
<evidence type="ECO:0000313" key="3">
    <source>
        <dbReference type="Proteomes" id="UP001500851"/>
    </source>
</evidence>
<proteinExistence type="predicted"/>
<feature type="compositionally biased region" description="Low complexity" evidence="1">
    <location>
        <begin position="107"/>
        <end position="133"/>
    </location>
</feature>
<evidence type="ECO:0000313" key="2">
    <source>
        <dbReference type="EMBL" id="GAA1790924.1"/>
    </source>
</evidence>
<evidence type="ECO:0000256" key="1">
    <source>
        <dbReference type="SAM" id="MobiDB-lite"/>
    </source>
</evidence>
<feature type="compositionally biased region" description="Acidic residues" evidence="1">
    <location>
        <begin position="83"/>
        <end position="94"/>
    </location>
</feature>
<reference evidence="2 3" key="1">
    <citation type="journal article" date="2019" name="Int. J. Syst. Evol. Microbiol.">
        <title>The Global Catalogue of Microorganisms (GCM) 10K type strain sequencing project: providing services to taxonomists for standard genome sequencing and annotation.</title>
        <authorList>
            <consortium name="The Broad Institute Genomics Platform"/>
            <consortium name="The Broad Institute Genome Sequencing Center for Infectious Disease"/>
            <person name="Wu L."/>
            <person name="Ma J."/>
        </authorList>
    </citation>
    <scope>NUCLEOTIDE SEQUENCE [LARGE SCALE GENOMIC DNA]</scope>
    <source>
        <strain evidence="2 3">JCM 14736</strain>
    </source>
</reference>
<name>A0ABN2LK04_9MICO</name>
<gene>
    <name evidence="2" type="ORF">GCM10009768_19970</name>
</gene>
<protein>
    <recommendedName>
        <fullName evidence="4">Tail assembly chaperone</fullName>
    </recommendedName>
</protein>
<dbReference type="Proteomes" id="UP001500851">
    <property type="component" value="Unassembled WGS sequence"/>
</dbReference>
<sequence>MSTNQLTITFADGSTETVQTTLEDRLAFESALRKNRGWGKLEDNAMKMMPFLAWNAARRTGKTELSWAEFTSGDTAALSVEPPADEAEDADADLEVPGLGKDTPTEPSSTSPSSSRATTAARRGAGAAKPAHD</sequence>
<dbReference type="RefSeq" id="WP_344031923.1">
    <property type="nucleotide sequence ID" value="NZ_BAAAOB010000002.1"/>
</dbReference>
<organism evidence="2 3">
    <name type="scientific">Leucobacter iarius</name>
    <dbReference type="NCBI Taxonomy" id="333963"/>
    <lineage>
        <taxon>Bacteria</taxon>
        <taxon>Bacillati</taxon>
        <taxon>Actinomycetota</taxon>
        <taxon>Actinomycetes</taxon>
        <taxon>Micrococcales</taxon>
        <taxon>Microbacteriaceae</taxon>
        <taxon>Leucobacter</taxon>
    </lineage>
</organism>
<dbReference type="EMBL" id="BAAAOB010000002">
    <property type="protein sequence ID" value="GAA1790924.1"/>
    <property type="molecule type" value="Genomic_DNA"/>
</dbReference>